<reference evidence="1" key="1">
    <citation type="journal article" date="2013" name="Environ. Microbiol.">
        <title>Microbiota from the distal guts of lean and obese adolescents exhibit partial functional redundancy besides clear differences in community structure.</title>
        <authorList>
            <person name="Ferrer M."/>
            <person name="Ruiz A."/>
            <person name="Lanza F."/>
            <person name="Haange S.B."/>
            <person name="Oberbach A."/>
            <person name="Till H."/>
            <person name="Bargiela R."/>
            <person name="Campoy C."/>
            <person name="Segura M.T."/>
            <person name="Richter M."/>
            <person name="von Bergen M."/>
            <person name="Seifert J."/>
            <person name="Suarez A."/>
        </authorList>
    </citation>
    <scope>NUCLEOTIDE SEQUENCE</scope>
</reference>
<gene>
    <name evidence="1" type="ORF">LEA_12035</name>
</gene>
<feature type="non-terminal residue" evidence="1">
    <location>
        <position position="170"/>
    </location>
</feature>
<name>K1T3E4_9ZZZZ</name>
<comment type="caution">
    <text evidence="1">The sequence shown here is derived from an EMBL/GenBank/DDBJ whole genome shotgun (WGS) entry which is preliminary data.</text>
</comment>
<sequence length="170" mass="19192">MLLEECKISGFMASDDFVRGHSFAGFEVKKLSDIERQFGDCIILVAFGTHIDEVIQRIIAISDRHELYAPDVPVIGGGLFTKEYAEEHRAELERVYSMLADEKSKQVFDGWLEYRITGRIQPLLRNQTDKAEGYEILDLGGNETYADLGAYNGDTITEFLEVTGGQFNKI</sequence>
<proteinExistence type="predicted"/>
<dbReference type="InterPro" id="IPR029063">
    <property type="entry name" value="SAM-dependent_MTases_sf"/>
</dbReference>
<dbReference type="GO" id="GO:0032259">
    <property type="term" value="P:methylation"/>
    <property type="evidence" value="ECO:0007669"/>
    <property type="project" value="UniProtKB-KW"/>
</dbReference>
<organism evidence="1">
    <name type="scientific">human gut metagenome</name>
    <dbReference type="NCBI Taxonomy" id="408170"/>
    <lineage>
        <taxon>unclassified sequences</taxon>
        <taxon>metagenomes</taxon>
        <taxon>organismal metagenomes</taxon>
    </lineage>
</organism>
<protein>
    <submittedName>
        <fullName evidence="1">Methyltransferase, FkbM family</fullName>
    </submittedName>
</protein>
<accession>K1T3E4</accession>
<dbReference type="AlphaFoldDB" id="K1T3E4"/>
<dbReference type="SUPFAM" id="SSF53335">
    <property type="entry name" value="S-adenosyl-L-methionine-dependent methyltransferases"/>
    <property type="match status" value="1"/>
</dbReference>
<evidence type="ECO:0000313" key="1">
    <source>
        <dbReference type="EMBL" id="EKC62069.1"/>
    </source>
</evidence>
<keyword evidence="1" id="KW-0808">Transferase</keyword>
<dbReference type="EMBL" id="AJWY01008130">
    <property type="protein sequence ID" value="EKC62069.1"/>
    <property type="molecule type" value="Genomic_DNA"/>
</dbReference>
<keyword evidence="1" id="KW-0489">Methyltransferase</keyword>
<dbReference type="GO" id="GO:0008168">
    <property type="term" value="F:methyltransferase activity"/>
    <property type="evidence" value="ECO:0007669"/>
    <property type="project" value="UniProtKB-KW"/>
</dbReference>